<evidence type="ECO:0000256" key="2">
    <source>
        <dbReference type="ARBA" id="ARBA00012662"/>
    </source>
</evidence>
<keyword evidence="8" id="KW-1185">Reference proteome</keyword>
<dbReference type="PANTHER" id="PTHR10030">
    <property type="entry name" value="ALPHA-L-FUCOSIDASE"/>
    <property type="match status" value="1"/>
</dbReference>
<gene>
    <name evidence="7" type="ORF">PLOB_00043243</name>
</gene>
<dbReference type="EC" id="3.2.1.51" evidence="2"/>
<dbReference type="InterPro" id="IPR057739">
    <property type="entry name" value="Glyco_hydro_29_N"/>
</dbReference>
<dbReference type="InterPro" id="IPR017853">
    <property type="entry name" value="GH"/>
</dbReference>
<evidence type="ECO:0000256" key="4">
    <source>
        <dbReference type="ARBA" id="ARBA00022801"/>
    </source>
</evidence>
<comment type="similarity">
    <text evidence="1">Belongs to the glycosyl hydrolase 29 family.</text>
</comment>
<evidence type="ECO:0000256" key="3">
    <source>
        <dbReference type="ARBA" id="ARBA00022729"/>
    </source>
</evidence>
<comment type="caution">
    <text evidence="7">The sequence shown here is derived from an EMBL/GenBank/DDBJ whole genome shotgun (WGS) entry which is preliminary data.</text>
</comment>
<dbReference type="Gene3D" id="3.20.20.80">
    <property type="entry name" value="Glycosidases"/>
    <property type="match status" value="1"/>
</dbReference>
<organism evidence="7 8">
    <name type="scientific">Porites lobata</name>
    <dbReference type="NCBI Taxonomy" id="104759"/>
    <lineage>
        <taxon>Eukaryota</taxon>
        <taxon>Metazoa</taxon>
        <taxon>Cnidaria</taxon>
        <taxon>Anthozoa</taxon>
        <taxon>Hexacorallia</taxon>
        <taxon>Scleractinia</taxon>
        <taxon>Fungiina</taxon>
        <taxon>Poritidae</taxon>
        <taxon>Porites</taxon>
    </lineage>
</organism>
<dbReference type="Pfam" id="PF01120">
    <property type="entry name" value="Alpha_L_fucos"/>
    <property type="match status" value="1"/>
</dbReference>
<feature type="non-terminal residue" evidence="7">
    <location>
        <position position="1"/>
    </location>
</feature>
<dbReference type="Proteomes" id="UP001159405">
    <property type="component" value="Unassembled WGS sequence"/>
</dbReference>
<evidence type="ECO:0000313" key="8">
    <source>
        <dbReference type="Proteomes" id="UP001159405"/>
    </source>
</evidence>
<dbReference type="InterPro" id="IPR000933">
    <property type="entry name" value="Glyco_hydro_29"/>
</dbReference>
<evidence type="ECO:0000256" key="5">
    <source>
        <dbReference type="ARBA" id="ARBA00023295"/>
    </source>
</evidence>
<keyword evidence="4" id="KW-0378">Hydrolase</keyword>
<name>A0ABN8PJW1_9CNID</name>
<evidence type="ECO:0000256" key="1">
    <source>
        <dbReference type="ARBA" id="ARBA00007951"/>
    </source>
</evidence>
<evidence type="ECO:0000313" key="7">
    <source>
        <dbReference type="EMBL" id="CAH3143135.1"/>
    </source>
</evidence>
<reference evidence="7 8" key="1">
    <citation type="submission" date="2022-05" db="EMBL/GenBank/DDBJ databases">
        <authorList>
            <consortium name="Genoscope - CEA"/>
            <person name="William W."/>
        </authorList>
    </citation>
    <scope>NUCLEOTIDE SEQUENCE [LARGE SCALE GENOMIC DNA]</scope>
</reference>
<dbReference type="SUPFAM" id="SSF51445">
    <property type="entry name" value="(Trans)glycosidases"/>
    <property type="match status" value="1"/>
</dbReference>
<dbReference type="SMART" id="SM00812">
    <property type="entry name" value="Alpha_L_fucos"/>
    <property type="match status" value="1"/>
</dbReference>
<feature type="domain" description="Glycoside hydrolase family 29 N-terminal" evidence="6">
    <location>
        <begin position="2"/>
        <end position="81"/>
    </location>
</feature>
<dbReference type="PANTHER" id="PTHR10030:SF37">
    <property type="entry name" value="ALPHA-L-FUCOSIDASE-RELATED"/>
    <property type="match status" value="1"/>
</dbReference>
<protein>
    <recommendedName>
        <fullName evidence="2">alpha-L-fucosidase</fullName>
        <ecNumber evidence="2">3.2.1.51</ecNumber>
    </recommendedName>
</protein>
<keyword evidence="5" id="KW-0326">Glycosidase</keyword>
<evidence type="ECO:0000259" key="6">
    <source>
        <dbReference type="Pfam" id="PF01120"/>
    </source>
</evidence>
<proteinExistence type="inferred from homology"/>
<sequence length="102" mass="12363">AQYKPTWESLDSRPLPSWYDEAKFGIFIHWGVYSVPSFGSEWFWYHWKGQQRPEYVEFMKKNYPPNFEYADFAPMFQAEFFMLNFGRSCFQSLEQGNWLCAI</sequence>
<accession>A0ABN8PJW1</accession>
<keyword evidence="3" id="KW-0732">Signal</keyword>
<dbReference type="EMBL" id="CALNXK010000070">
    <property type="protein sequence ID" value="CAH3143135.1"/>
    <property type="molecule type" value="Genomic_DNA"/>
</dbReference>